<name>A0A8H7QB25_9FUNG</name>
<dbReference type="Pfam" id="PF20179">
    <property type="entry name" value="MSS51_C"/>
    <property type="match status" value="1"/>
</dbReference>
<dbReference type="Pfam" id="PF13824">
    <property type="entry name" value="zf-Mss51"/>
    <property type="match status" value="1"/>
</dbReference>
<dbReference type="Proteomes" id="UP000612746">
    <property type="component" value="Unassembled WGS sequence"/>
</dbReference>
<evidence type="ECO:0000259" key="2">
    <source>
        <dbReference type="Pfam" id="PF20179"/>
    </source>
</evidence>
<organism evidence="3 4">
    <name type="scientific">Umbelopsis vinacea</name>
    <dbReference type="NCBI Taxonomy" id="44442"/>
    <lineage>
        <taxon>Eukaryota</taxon>
        <taxon>Fungi</taxon>
        <taxon>Fungi incertae sedis</taxon>
        <taxon>Mucoromycota</taxon>
        <taxon>Mucoromycotina</taxon>
        <taxon>Umbelopsidomycetes</taxon>
        <taxon>Umbelopsidales</taxon>
        <taxon>Umbelopsidaceae</taxon>
        <taxon>Umbelopsis</taxon>
    </lineage>
</organism>
<dbReference type="PANTHER" id="PTHR28069:SF1">
    <property type="entry name" value="PROTEIN MSS51, MITOCHONDRIAL"/>
    <property type="match status" value="1"/>
</dbReference>
<proteinExistence type="predicted"/>
<evidence type="ECO:0000313" key="3">
    <source>
        <dbReference type="EMBL" id="KAG2189362.1"/>
    </source>
</evidence>
<dbReference type="InterPro" id="IPR032717">
    <property type="entry name" value="Mss51_Znf"/>
</dbReference>
<sequence length="447" mass="50986">MNSLRMLRPAAARAVSASRARMAQSAVVLKPSLNSTARQITRPLSIKSLFASKGDNDQSTAIKQPILSQDNLFHPMSESPIPEIRDRATIIKKYGTCPVCNEEHHGDRAAMQSPEFECPDCGLPTHCCEEHYHKGKTEHDKICGILREHNEDEHDLRSGRPMKEFEFPSAQGFDEAINMANWDVFFYTRSFPSMDSDRNMRHVSKLLTYPITIGSVLHESSPYRKQVTPEGLRSLAAIRSILYPKVILAKDGVTMLKTETVNLYLLGARAESTLPPHIWLQLSHLFPQTPFHLHFIGPDTLPPNREPYTTFLNDRLTFTYDNAMYHDYHEKIGSFDPYRDIYFLFAPGIGHPDSREAWKPSIAKALDTKCAMFITGFDQTDVQTDVKAVEEDHGEDFDWILKPTENHFKSLKHDINLQDLTQAICANWGIWGIRGKRYEVTHNTEDE</sequence>
<accession>A0A8H7QB25</accession>
<reference evidence="3" key="1">
    <citation type="submission" date="2020-12" db="EMBL/GenBank/DDBJ databases">
        <title>Metabolic potential, ecology and presence of endohyphal bacteria is reflected in genomic diversity of Mucoromycotina.</title>
        <authorList>
            <person name="Muszewska A."/>
            <person name="Okrasinska A."/>
            <person name="Steczkiewicz K."/>
            <person name="Drgas O."/>
            <person name="Orlowska M."/>
            <person name="Perlinska-Lenart U."/>
            <person name="Aleksandrzak-Piekarczyk T."/>
            <person name="Szatraj K."/>
            <person name="Zielenkiewicz U."/>
            <person name="Pilsyk S."/>
            <person name="Malc E."/>
            <person name="Mieczkowski P."/>
            <person name="Kruszewska J.S."/>
            <person name="Biernat P."/>
            <person name="Pawlowska J."/>
        </authorList>
    </citation>
    <scope>NUCLEOTIDE SEQUENCE</scope>
    <source>
        <strain evidence="3">WA0000051536</strain>
    </source>
</reference>
<protein>
    <submittedName>
        <fullName evidence="3">Uncharacterized protein</fullName>
    </submittedName>
</protein>
<dbReference type="EMBL" id="JAEPRA010000001">
    <property type="protein sequence ID" value="KAG2189362.1"/>
    <property type="molecule type" value="Genomic_DNA"/>
</dbReference>
<keyword evidence="4" id="KW-1185">Reference proteome</keyword>
<dbReference type="OrthoDB" id="5282002at2759"/>
<dbReference type="AlphaFoldDB" id="A0A8H7QB25"/>
<comment type="caution">
    <text evidence="3">The sequence shown here is derived from an EMBL/GenBank/DDBJ whole genome shotgun (WGS) entry which is preliminary data.</text>
</comment>
<dbReference type="InterPro" id="IPR046824">
    <property type="entry name" value="Mss51-like_C"/>
</dbReference>
<gene>
    <name evidence="3" type="ORF">INT44_004504</name>
</gene>
<dbReference type="PANTHER" id="PTHR28069">
    <property type="entry name" value="GH20023P"/>
    <property type="match status" value="1"/>
</dbReference>
<evidence type="ECO:0000313" key="4">
    <source>
        <dbReference type="Proteomes" id="UP000612746"/>
    </source>
</evidence>
<feature type="domain" description="Mitochondrial splicing suppressor 51 zinc-finger" evidence="1">
    <location>
        <begin position="97"/>
        <end position="156"/>
    </location>
</feature>
<evidence type="ECO:0000259" key="1">
    <source>
        <dbReference type="Pfam" id="PF13824"/>
    </source>
</evidence>
<feature type="domain" description="Mitochondrial splicing suppressor 51-like C-terminal" evidence="2">
    <location>
        <begin position="233"/>
        <end position="415"/>
    </location>
</feature>